<keyword evidence="1" id="KW-0732">Signal</keyword>
<reference evidence="2" key="1">
    <citation type="submission" date="2020-08" db="EMBL/GenBank/DDBJ databases">
        <title>Multicomponent nature underlies the extraordinary mechanical properties of spider dragline silk.</title>
        <authorList>
            <person name="Kono N."/>
            <person name="Nakamura H."/>
            <person name="Mori M."/>
            <person name="Yoshida Y."/>
            <person name="Ohtoshi R."/>
            <person name="Malay A.D."/>
            <person name="Moran D.A.P."/>
            <person name="Tomita M."/>
            <person name="Numata K."/>
            <person name="Arakawa K."/>
        </authorList>
    </citation>
    <scope>NUCLEOTIDE SEQUENCE</scope>
</reference>
<evidence type="ECO:0008006" key="4">
    <source>
        <dbReference type="Google" id="ProtNLM"/>
    </source>
</evidence>
<dbReference type="AlphaFoldDB" id="A0A8X6YKW6"/>
<dbReference type="Proteomes" id="UP000886998">
    <property type="component" value="Unassembled WGS sequence"/>
</dbReference>
<comment type="caution">
    <text evidence="2">The sequence shown here is derived from an EMBL/GenBank/DDBJ whole genome shotgun (WGS) entry which is preliminary data.</text>
</comment>
<feature type="chain" id="PRO_5036450286" description="Secreted protein" evidence="1">
    <location>
        <begin position="20"/>
        <end position="101"/>
    </location>
</feature>
<accession>A0A8X6YKW6</accession>
<proteinExistence type="predicted"/>
<evidence type="ECO:0000313" key="2">
    <source>
        <dbReference type="EMBL" id="GFY74816.1"/>
    </source>
</evidence>
<feature type="signal peptide" evidence="1">
    <location>
        <begin position="1"/>
        <end position="19"/>
    </location>
</feature>
<evidence type="ECO:0000256" key="1">
    <source>
        <dbReference type="SAM" id="SignalP"/>
    </source>
</evidence>
<name>A0A8X6YKW6_9ARAC</name>
<sequence length="101" mass="11586">MLLDCFRCIVVLLVPMGLLRELPLTPHQDYRKLYNATTEQCGVMLKYHGTSWMSPPFVLGRMIAVPACGWRQPGQRNVGRFVFSHLTNKHQCIYKGFNCKG</sequence>
<evidence type="ECO:0000313" key="3">
    <source>
        <dbReference type="Proteomes" id="UP000886998"/>
    </source>
</evidence>
<protein>
    <recommendedName>
        <fullName evidence="4">Secreted protein</fullName>
    </recommendedName>
</protein>
<keyword evidence="3" id="KW-1185">Reference proteome</keyword>
<organism evidence="2 3">
    <name type="scientific">Trichonephila inaurata madagascariensis</name>
    <dbReference type="NCBI Taxonomy" id="2747483"/>
    <lineage>
        <taxon>Eukaryota</taxon>
        <taxon>Metazoa</taxon>
        <taxon>Ecdysozoa</taxon>
        <taxon>Arthropoda</taxon>
        <taxon>Chelicerata</taxon>
        <taxon>Arachnida</taxon>
        <taxon>Araneae</taxon>
        <taxon>Araneomorphae</taxon>
        <taxon>Entelegynae</taxon>
        <taxon>Araneoidea</taxon>
        <taxon>Nephilidae</taxon>
        <taxon>Trichonephila</taxon>
        <taxon>Trichonephila inaurata</taxon>
    </lineage>
</organism>
<dbReference type="EMBL" id="BMAV01020978">
    <property type="protein sequence ID" value="GFY74816.1"/>
    <property type="molecule type" value="Genomic_DNA"/>
</dbReference>
<gene>
    <name evidence="2" type="ORF">TNIN_32791</name>
</gene>